<sequence length="206" mass="24145">MNKTLFHPHRYLLEMFYNVCKAETNENAQTCDDIIEKSKASVETFDNISEEHDGHELEQNENHIAEKTDEYLDYISYEEFKDKSSCDDNVVEEIDSINGIHEAHEHAFSEACERAKNERVAVEKATEENRPQKLLLGLYHHLSEVLHGRSVEQKRRAECAAVERATLEAQQRALEKEVSQKTDVLKRLQKKRSEIYLQRRNKLRET</sequence>
<protein>
    <submittedName>
        <fullName evidence="2">Auxilin-like protein 1</fullName>
    </submittedName>
</protein>
<dbReference type="Proteomes" id="UP000245207">
    <property type="component" value="Unassembled WGS sequence"/>
</dbReference>
<reference evidence="2 3" key="1">
    <citation type="journal article" date="2018" name="Mol. Plant">
        <title>The genome of Artemisia annua provides insight into the evolution of Asteraceae family and artemisinin biosynthesis.</title>
        <authorList>
            <person name="Shen Q."/>
            <person name="Zhang L."/>
            <person name="Liao Z."/>
            <person name="Wang S."/>
            <person name="Yan T."/>
            <person name="Shi P."/>
            <person name="Liu M."/>
            <person name="Fu X."/>
            <person name="Pan Q."/>
            <person name="Wang Y."/>
            <person name="Lv Z."/>
            <person name="Lu X."/>
            <person name="Zhang F."/>
            <person name="Jiang W."/>
            <person name="Ma Y."/>
            <person name="Chen M."/>
            <person name="Hao X."/>
            <person name="Li L."/>
            <person name="Tang Y."/>
            <person name="Lv G."/>
            <person name="Zhou Y."/>
            <person name="Sun X."/>
            <person name="Brodelius P.E."/>
            <person name="Rose J.K.C."/>
            <person name="Tang K."/>
        </authorList>
    </citation>
    <scope>NUCLEOTIDE SEQUENCE [LARGE SCALE GENOMIC DNA]</scope>
    <source>
        <strain evidence="3">cv. Huhao1</strain>
        <tissue evidence="2">Leaf</tissue>
    </source>
</reference>
<dbReference type="GO" id="GO:0030276">
    <property type="term" value="F:clathrin binding"/>
    <property type="evidence" value="ECO:0007669"/>
    <property type="project" value="TreeGrafter"/>
</dbReference>
<keyword evidence="1" id="KW-0175">Coiled coil</keyword>
<proteinExistence type="predicted"/>
<dbReference type="GO" id="GO:0072318">
    <property type="term" value="P:clathrin coat disassembly"/>
    <property type="evidence" value="ECO:0007669"/>
    <property type="project" value="TreeGrafter"/>
</dbReference>
<organism evidence="2 3">
    <name type="scientific">Artemisia annua</name>
    <name type="common">Sweet wormwood</name>
    <dbReference type="NCBI Taxonomy" id="35608"/>
    <lineage>
        <taxon>Eukaryota</taxon>
        <taxon>Viridiplantae</taxon>
        <taxon>Streptophyta</taxon>
        <taxon>Embryophyta</taxon>
        <taxon>Tracheophyta</taxon>
        <taxon>Spermatophyta</taxon>
        <taxon>Magnoliopsida</taxon>
        <taxon>eudicotyledons</taxon>
        <taxon>Gunneridae</taxon>
        <taxon>Pentapetalae</taxon>
        <taxon>asterids</taxon>
        <taxon>campanulids</taxon>
        <taxon>Asterales</taxon>
        <taxon>Asteraceae</taxon>
        <taxon>Asteroideae</taxon>
        <taxon>Anthemideae</taxon>
        <taxon>Artemisiinae</taxon>
        <taxon>Artemisia</taxon>
    </lineage>
</organism>
<evidence type="ECO:0000313" key="3">
    <source>
        <dbReference type="Proteomes" id="UP000245207"/>
    </source>
</evidence>
<dbReference type="EMBL" id="PKPP01005878">
    <property type="protein sequence ID" value="PWA58504.1"/>
    <property type="molecule type" value="Genomic_DNA"/>
</dbReference>
<comment type="caution">
    <text evidence="2">The sequence shown here is derived from an EMBL/GenBank/DDBJ whole genome shotgun (WGS) entry which is preliminary data.</text>
</comment>
<dbReference type="GO" id="GO:0005737">
    <property type="term" value="C:cytoplasm"/>
    <property type="evidence" value="ECO:0007669"/>
    <property type="project" value="TreeGrafter"/>
</dbReference>
<gene>
    <name evidence="2" type="ORF">CTI12_AA400210</name>
</gene>
<evidence type="ECO:0000313" key="2">
    <source>
        <dbReference type="EMBL" id="PWA58504.1"/>
    </source>
</evidence>
<name>A0A2U1MB48_ARTAN</name>
<evidence type="ECO:0000256" key="1">
    <source>
        <dbReference type="SAM" id="Coils"/>
    </source>
</evidence>
<dbReference type="AlphaFoldDB" id="A0A2U1MB48"/>
<accession>A0A2U1MB48</accession>
<dbReference type="GO" id="GO:0031982">
    <property type="term" value="C:vesicle"/>
    <property type="evidence" value="ECO:0007669"/>
    <property type="project" value="TreeGrafter"/>
</dbReference>
<dbReference type="PANTHER" id="PTHR23172:SF87">
    <property type="entry name" value="CHAPERONE DNAJ-DOMAIN SUPERFAMILY PROTEIN"/>
    <property type="match status" value="1"/>
</dbReference>
<dbReference type="PANTHER" id="PTHR23172">
    <property type="entry name" value="AUXILIN/CYCLIN G-ASSOCIATED KINASE-RELATED"/>
    <property type="match status" value="1"/>
</dbReference>
<dbReference type="GO" id="GO:0072583">
    <property type="term" value="P:clathrin-dependent endocytosis"/>
    <property type="evidence" value="ECO:0007669"/>
    <property type="project" value="TreeGrafter"/>
</dbReference>
<feature type="coiled-coil region" evidence="1">
    <location>
        <begin position="157"/>
        <end position="191"/>
    </location>
</feature>
<keyword evidence="3" id="KW-1185">Reference proteome</keyword>